<dbReference type="Proteomes" id="UP000281553">
    <property type="component" value="Unassembled WGS sequence"/>
</dbReference>
<accession>A0A3P7LPH7</accession>
<protein>
    <submittedName>
        <fullName evidence="2">Uncharacterized protein</fullName>
    </submittedName>
</protein>
<evidence type="ECO:0000313" key="2">
    <source>
        <dbReference type="EMBL" id="VDN18945.1"/>
    </source>
</evidence>
<feature type="region of interest" description="Disordered" evidence="1">
    <location>
        <begin position="275"/>
        <end position="302"/>
    </location>
</feature>
<evidence type="ECO:0000313" key="3">
    <source>
        <dbReference type="Proteomes" id="UP000281553"/>
    </source>
</evidence>
<gene>
    <name evidence="2" type="ORF">DILT_LOCUS13305</name>
</gene>
<keyword evidence="3" id="KW-1185">Reference proteome</keyword>
<name>A0A3P7LPH7_DIBLA</name>
<organism evidence="2 3">
    <name type="scientific">Dibothriocephalus latus</name>
    <name type="common">Fish tapeworm</name>
    <name type="synonym">Diphyllobothrium latum</name>
    <dbReference type="NCBI Taxonomy" id="60516"/>
    <lineage>
        <taxon>Eukaryota</taxon>
        <taxon>Metazoa</taxon>
        <taxon>Spiralia</taxon>
        <taxon>Lophotrochozoa</taxon>
        <taxon>Platyhelminthes</taxon>
        <taxon>Cestoda</taxon>
        <taxon>Eucestoda</taxon>
        <taxon>Diphyllobothriidea</taxon>
        <taxon>Diphyllobothriidae</taxon>
        <taxon>Dibothriocephalus</taxon>
    </lineage>
</organism>
<dbReference type="EMBL" id="UYRU01069709">
    <property type="protein sequence ID" value="VDN18945.1"/>
    <property type="molecule type" value="Genomic_DNA"/>
</dbReference>
<feature type="region of interest" description="Disordered" evidence="1">
    <location>
        <begin position="147"/>
        <end position="172"/>
    </location>
</feature>
<dbReference type="AlphaFoldDB" id="A0A3P7LPH7"/>
<dbReference type="OrthoDB" id="3176171at2759"/>
<evidence type="ECO:0000256" key="1">
    <source>
        <dbReference type="SAM" id="MobiDB-lite"/>
    </source>
</evidence>
<proteinExistence type="predicted"/>
<reference evidence="2 3" key="1">
    <citation type="submission" date="2018-11" db="EMBL/GenBank/DDBJ databases">
        <authorList>
            <consortium name="Pathogen Informatics"/>
        </authorList>
    </citation>
    <scope>NUCLEOTIDE SEQUENCE [LARGE SCALE GENOMIC DNA]</scope>
</reference>
<feature type="compositionally biased region" description="Polar residues" evidence="1">
    <location>
        <begin position="275"/>
        <end position="287"/>
    </location>
</feature>
<sequence>MMSSAPEQGFHCIGWRTVIKFTIHPSEVNVEFLPLDCYGCLADFHMTARSLMSAQLADYESFGLQCYNNNLLHIIRLSETEHERGLSAVRQLNEIVGVSILRHFLPKLMNTVTAAVKRTADPFMKIASNTHTKPRSAAMTRSNYAADRVPPLRPPAANTTSPPPTYAGMNSPPVNLQCRTVSRPTGLRQVLSPVPGLPPKMPIFGASPPRARKSFVAHPADVDTQQLVSERTVDPFALDGHDALQSADVSLKTRDGSDSAATSIVAALNLPQLSENHLSGSKRSMPSTVADDGEKSPLKGQKKRFVLRQSTIERFARCGIDFDSLAPH</sequence>